<reference evidence="2 3" key="1">
    <citation type="journal article" date="2015" name="Nature">
        <title>rRNA introns, odd ribosomes, and small enigmatic genomes across a large radiation of phyla.</title>
        <authorList>
            <person name="Brown C.T."/>
            <person name="Hug L.A."/>
            <person name="Thomas B.C."/>
            <person name="Sharon I."/>
            <person name="Castelle C.J."/>
            <person name="Singh A."/>
            <person name="Wilkins M.J."/>
            <person name="Williams K.H."/>
            <person name="Banfield J.F."/>
        </authorList>
    </citation>
    <scope>NUCLEOTIDE SEQUENCE [LARGE SCALE GENOMIC DNA]</scope>
</reference>
<dbReference type="Proteomes" id="UP000034588">
    <property type="component" value="Unassembled WGS sequence"/>
</dbReference>
<dbReference type="InterPro" id="IPR027417">
    <property type="entry name" value="P-loop_NTPase"/>
</dbReference>
<protein>
    <submittedName>
        <fullName evidence="2">Uncharacterized protein</fullName>
    </submittedName>
</protein>
<evidence type="ECO:0000256" key="1">
    <source>
        <dbReference type="SAM" id="MobiDB-lite"/>
    </source>
</evidence>
<dbReference type="EMBL" id="LCQD01000043">
    <property type="protein sequence ID" value="KKW10253.1"/>
    <property type="molecule type" value="Genomic_DNA"/>
</dbReference>
<evidence type="ECO:0000313" key="3">
    <source>
        <dbReference type="Proteomes" id="UP000034588"/>
    </source>
</evidence>
<dbReference type="Pfam" id="PF03237">
    <property type="entry name" value="Terminase_6N"/>
    <property type="match status" value="1"/>
</dbReference>
<feature type="region of interest" description="Disordered" evidence="1">
    <location>
        <begin position="1"/>
        <end position="29"/>
    </location>
</feature>
<comment type="caution">
    <text evidence="2">The sequence shown here is derived from an EMBL/GenBank/DDBJ whole genome shotgun (WGS) entry which is preliminary data.</text>
</comment>
<feature type="compositionally biased region" description="Low complexity" evidence="1">
    <location>
        <begin position="1"/>
        <end position="11"/>
    </location>
</feature>
<proteinExistence type="predicted"/>
<name>A0A0G1VUT6_9BACT</name>
<gene>
    <name evidence="2" type="ORF">UY48_C0043G0013</name>
</gene>
<organism evidence="2 3">
    <name type="scientific">Candidatus Gottesmanbacteria bacterium GW2011_GWB1_49_7</name>
    <dbReference type="NCBI Taxonomy" id="1618448"/>
    <lineage>
        <taxon>Bacteria</taxon>
        <taxon>Candidatus Gottesmaniibacteriota</taxon>
    </lineage>
</organism>
<dbReference type="AlphaFoldDB" id="A0A0G1VUT6"/>
<accession>A0A0G1VUT6</accession>
<dbReference type="Gene3D" id="3.40.50.300">
    <property type="entry name" value="P-loop containing nucleotide triphosphate hydrolases"/>
    <property type="match status" value="1"/>
</dbReference>
<sequence length="366" mass="41886">MKKPMKAQPKSQPKKAKPQRVIAPQPGPQTQFLASSADVVLYGGQRGGGKTFAELLEPLRHIGNSHFNGLIMRRVTPSITNQGGLWDTSLQIYPLVGGVPTESRLLWTFPSGAKIKFSHCESENDLIKYQGSQMEFIGFDELCEFTAKIFWTMFACNRSVTGIKPYIRCTCNPDPDSFVYPIVKWWLDENEEYADLSKSGVIRYFVNINDEIYWADTAQELINQFGSEAYPKSFTFIPSSVFDNQILMKANPEYLANLNALPYVERMRFLKGNWKLRYAAGNVFKPEWWQIIDALPVDIKDSVRFWDFAGTVASEKNRDPDWTQGTKQVKLADGRIVITDCQGFRESPLQEYRITRRKIDSCRLLD</sequence>
<evidence type="ECO:0000313" key="2">
    <source>
        <dbReference type="EMBL" id="KKW10253.1"/>
    </source>
</evidence>